<dbReference type="InterPro" id="IPR017850">
    <property type="entry name" value="Alkaline_phosphatase_core_sf"/>
</dbReference>
<protein>
    <submittedName>
        <fullName evidence="6">Sulfatase</fullName>
    </submittedName>
</protein>
<feature type="region of interest" description="Disordered" evidence="3">
    <location>
        <begin position="500"/>
        <end position="519"/>
    </location>
</feature>
<dbReference type="InterPro" id="IPR050738">
    <property type="entry name" value="Sulfatase"/>
</dbReference>
<gene>
    <name evidence="6" type="ORF">HGP29_10915</name>
</gene>
<evidence type="ECO:0000259" key="5">
    <source>
        <dbReference type="Pfam" id="PF00884"/>
    </source>
</evidence>
<keyword evidence="4" id="KW-0732">Signal</keyword>
<evidence type="ECO:0000313" key="7">
    <source>
        <dbReference type="Proteomes" id="UP000585050"/>
    </source>
</evidence>
<dbReference type="Pfam" id="PF00884">
    <property type="entry name" value="Sulfatase"/>
    <property type="match status" value="1"/>
</dbReference>
<name>A0A7X8SK59_9BACT</name>
<proteinExistence type="inferred from homology"/>
<evidence type="ECO:0000256" key="3">
    <source>
        <dbReference type="SAM" id="MobiDB-lite"/>
    </source>
</evidence>
<dbReference type="SUPFAM" id="SSF53649">
    <property type="entry name" value="Alkaline phosphatase-like"/>
    <property type="match status" value="1"/>
</dbReference>
<dbReference type="AlphaFoldDB" id="A0A7X8SK59"/>
<dbReference type="RefSeq" id="WP_168882436.1">
    <property type="nucleotide sequence ID" value="NZ_JABAIL010000003.1"/>
</dbReference>
<evidence type="ECO:0000256" key="1">
    <source>
        <dbReference type="ARBA" id="ARBA00008779"/>
    </source>
</evidence>
<evidence type="ECO:0000256" key="2">
    <source>
        <dbReference type="ARBA" id="ARBA00022801"/>
    </source>
</evidence>
<sequence>MKLNLKLIIGAVLSFLTVTNVQAGKDPRPNILLITVDDMNWNSVGVYGQELDNITPNIDKLAAEGKRFQYAYVQSPNCSPSRGVIQTGKYPHSSGMRGFYYVDYKDMTLQSVLSDHGYFTAVLNKATDTSLSPKMENAWDFKGKFKKDGKRNPLNYSSTFEEILKASDNSGKPFYCVVNIADPHKLFYNDPGTKKEGYVDPTPSKLYKNSEVTIPDFLPNHPKIKQEVTNYYNSVKRADDCMGAVMSVLEEKGKKENTIVIFLSDHGMALPFAKSSCYENGVRTPFIVSWPGNIKANSVVKDQLVSAVDVMPTLLEILGIDEPDYLQGRSFKTILDGKKDKGRSEYVFTEFNENAGGIARPIRGVLSSKYNYVFNPWSTGEIEFVSAAMYHTSYKVMANILSKNDPAVKERVNYLKYRRVEEFYDLEKDPDALHNLIDDPQYQEEINKMRNALEGWMKETGDYTLFAFQNRNNNDALKSFMKEEEAQAKQRATTLKWKRYKNSEGPTKKRTKLYTISSK</sequence>
<dbReference type="CDD" id="cd16027">
    <property type="entry name" value="SGSH"/>
    <property type="match status" value="1"/>
</dbReference>
<comment type="caution">
    <text evidence="6">The sequence shown here is derived from an EMBL/GenBank/DDBJ whole genome shotgun (WGS) entry which is preliminary data.</text>
</comment>
<dbReference type="PANTHER" id="PTHR42693">
    <property type="entry name" value="ARYLSULFATASE FAMILY MEMBER"/>
    <property type="match status" value="1"/>
</dbReference>
<dbReference type="Proteomes" id="UP000585050">
    <property type="component" value="Unassembled WGS sequence"/>
</dbReference>
<dbReference type="Gene3D" id="3.40.720.10">
    <property type="entry name" value="Alkaline Phosphatase, subunit A"/>
    <property type="match status" value="1"/>
</dbReference>
<keyword evidence="7" id="KW-1185">Reference proteome</keyword>
<dbReference type="PANTHER" id="PTHR42693:SF53">
    <property type="entry name" value="ENDO-4-O-SULFATASE"/>
    <property type="match status" value="1"/>
</dbReference>
<accession>A0A7X8SK59</accession>
<comment type="similarity">
    <text evidence="1">Belongs to the sulfatase family.</text>
</comment>
<dbReference type="EMBL" id="JABAIL010000003">
    <property type="protein sequence ID" value="NLR91721.1"/>
    <property type="molecule type" value="Genomic_DNA"/>
</dbReference>
<feature type="domain" description="Sulfatase N-terminal" evidence="5">
    <location>
        <begin position="29"/>
        <end position="320"/>
    </location>
</feature>
<feature type="signal peptide" evidence="4">
    <location>
        <begin position="1"/>
        <end position="23"/>
    </location>
</feature>
<dbReference type="GO" id="GO:0004065">
    <property type="term" value="F:arylsulfatase activity"/>
    <property type="evidence" value="ECO:0007669"/>
    <property type="project" value="TreeGrafter"/>
</dbReference>
<evidence type="ECO:0000313" key="6">
    <source>
        <dbReference type="EMBL" id="NLR91721.1"/>
    </source>
</evidence>
<dbReference type="InterPro" id="IPR000917">
    <property type="entry name" value="Sulfatase_N"/>
</dbReference>
<evidence type="ECO:0000256" key="4">
    <source>
        <dbReference type="SAM" id="SignalP"/>
    </source>
</evidence>
<organism evidence="6 7">
    <name type="scientific">Flammeovirga agarivorans</name>
    <dbReference type="NCBI Taxonomy" id="2726742"/>
    <lineage>
        <taxon>Bacteria</taxon>
        <taxon>Pseudomonadati</taxon>
        <taxon>Bacteroidota</taxon>
        <taxon>Cytophagia</taxon>
        <taxon>Cytophagales</taxon>
        <taxon>Flammeovirgaceae</taxon>
        <taxon>Flammeovirga</taxon>
    </lineage>
</organism>
<reference evidence="6 7" key="1">
    <citation type="submission" date="2020-04" db="EMBL/GenBank/DDBJ databases">
        <title>Flammeovirga sp. SR4, a novel species isolated from seawater.</title>
        <authorList>
            <person name="Wang X."/>
        </authorList>
    </citation>
    <scope>NUCLEOTIDE SEQUENCE [LARGE SCALE GENOMIC DNA]</scope>
    <source>
        <strain evidence="6 7">SR4</strain>
    </source>
</reference>
<keyword evidence="2" id="KW-0378">Hydrolase</keyword>
<feature type="chain" id="PRO_5030760892" evidence="4">
    <location>
        <begin position="24"/>
        <end position="519"/>
    </location>
</feature>